<sequence length="438" mass="49382">MKKYGALFPLSLLLLLPEAGAVSETSSGYVRRHERAAKDEAASVSAHLRAIFEARQLRNSKLRYGDKKTNKIEVEPTLRLNVIAFRDRPLSFFSEIEFIQKKKRQTGSSTTTTDTLNFNQAWLQLDKSLVPGGRVRLGRWLLRDEREWLFDENIDGLYARIGDALETEVGLGRVNYWQRNLLDSSTRGDSTNLMTLLSRYEISDGWRMGGYLVWQHDRSSAKNQRQLNAGLRSWSPPRGPFNHWLEVGTVRGQQEQQDLRGYAVDAGATFRLETLPLQPRLTLGYAWGSGGGDDSSRRYRQTGLQGNEATQGGLVKYKIYGETLDPELTNIHILTAGAGVNLAKDLSADLIYHYYRQHSLAALVSNTTDLDAKYDRMTTKKLGSALDLVLGWRPHPQVRLEAIAGWFAPSSRFYSASGRNSPTASSASSWWMKAEVRF</sequence>
<reference evidence="3 4" key="1">
    <citation type="submission" date="2024-07" db="EMBL/GenBank/DDBJ databases">
        <authorList>
            <person name="Dulla G.F.J."/>
            <person name="Delorm J.G."/>
        </authorList>
    </citation>
    <scope>NUCLEOTIDE SEQUENCE [LARGE SCALE GENOMIC DNA]</scope>
    <source>
        <strain evidence="3 4">JGD 233</strain>
    </source>
</reference>
<evidence type="ECO:0000313" key="3">
    <source>
        <dbReference type="EMBL" id="MEW5290657.1"/>
    </source>
</evidence>
<keyword evidence="4" id="KW-1185">Reference proteome</keyword>
<accession>A0ABV3N4J0</accession>
<name>A0ABV3N4J0_9GAMM</name>
<dbReference type="InterPro" id="IPR053728">
    <property type="entry name" value="Alginate_Permeability_Chnl"/>
</dbReference>
<feature type="chain" id="PRO_5047340566" evidence="1">
    <location>
        <begin position="22"/>
        <end position="438"/>
    </location>
</feature>
<organism evidence="3 4">
    <name type="scientific">Erwinia papayae</name>
    <dbReference type="NCBI Taxonomy" id="206499"/>
    <lineage>
        <taxon>Bacteria</taxon>
        <taxon>Pseudomonadati</taxon>
        <taxon>Pseudomonadota</taxon>
        <taxon>Gammaproteobacteria</taxon>
        <taxon>Enterobacterales</taxon>
        <taxon>Erwiniaceae</taxon>
        <taxon>Erwinia</taxon>
    </lineage>
</organism>
<protein>
    <submittedName>
        <fullName evidence="3">Alginate export family protein</fullName>
    </submittedName>
</protein>
<feature type="signal peptide" evidence="1">
    <location>
        <begin position="1"/>
        <end position="21"/>
    </location>
</feature>
<dbReference type="Proteomes" id="UP001554567">
    <property type="component" value="Unassembled WGS sequence"/>
</dbReference>
<dbReference type="Pfam" id="PF13372">
    <property type="entry name" value="Alginate_exp"/>
    <property type="match status" value="1"/>
</dbReference>
<dbReference type="InterPro" id="IPR025388">
    <property type="entry name" value="Alginate_export_dom"/>
</dbReference>
<dbReference type="RefSeq" id="WP_367168080.1">
    <property type="nucleotide sequence ID" value="NZ_JBFKZN010000008.1"/>
</dbReference>
<evidence type="ECO:0000313" key="4">
    <source>
        <dbReference type="Proteomes" id="UP001554567"/>
    </source>
</evidence>
<keyword evidence="1" id="KW-0732">Signal</keyword>
<evidence type="ECO:0000259" key="2">
    <source>
        <dbReference type="Pfam" id="PF13372"/>
    </source>
</evidence>
<feature type="domain" description="Alginate export" evidence="2">
    <location>
        <begin position="46"/>
        <end position="421"/>
    </location>
</feature>
<proteinExistence type="predicted"/>
<dbReference type="EMBL" id="JBFKZN010000008">
    <property type="protein sequence ID" value="MEW5290657.1"/>
    <property type="molecule type" value="Genomic_DNA"/>
</dbReference>
<gene>
    <name evidence="3" type="ORF">ABW286_15970</name>
</gene>
<evidence type="ECO:0000256" key="1">
    <source>
        <dbReference type="SAM" id="SignalP"/>
    </source>
</evidence>
<dbReference type="Gene3D" id="2.40.160.100">
    <property type="match status" value="1"/>
</dbReference>
<comment type="caution">
    <text evidence="3">The sequence shown here is derived from an EMBL/GenBank/DDBJ whole genome shotgun (WGS) entry which is preliminary data.</text>
</comment>